<dbReference type="HOGENOM" id="CLU_158484_2_1_4"/>
<evidence type="ECO:0000313" key="2">
    <source>
        <dbReference type="EMBL" id="ACC75787.1"/>
    </source>
</evidence>
<name>B2JT84_PARP8</name>
<proteinExistence type="predicted"/>
<sequence length="72" mass="7741">MNTSTIDAYGRTTLPAAVRSAVGVKPGTKLHWHLMPDGSVLVRIKTKSILELAGSLPAPDKPVCIEDMNPWS</sequence>
<geneLocation type="plasmid" evidence="2 3">
    <name>pBPHY01</name>
</geneLocation>
<protein>
    <submittedName>
        <fullName evidence="2">Transcriptional regulator, AbrB family</fullName>
    </submittedName>
</protein>
<dbReference type="AlphaFoldDB" id="B2JT84"/>
<dbReference type="SUPFAM" id="SSF89447">
    <property type="entry name" value="AbrB/MazE/MraZ-like"/>
    <property type="match status" value="1"/>
</dbReference>
<dbReference type="EMBL" id="CP001045">
    <property type="protein sequence ID" value="ACC75787.1"/>
    <property type="molecule type" value="Genomic_DNA"/>
</dbReference>
<dbReference type="InterPro" id="IPR037914">
    <property type="entry name" value="SpoVT-AbrB_sf"/>
</dbReference>
<dbReference type="KEGG" id="bph:Bphy_6766"/>
<dbReference type="InterPro" id="IPR007159">
    <property type="entry name" value="SpoVT-AbrB_dom"/>
</dbReference>
<keyword evidence="2" id="KW-0614">Plasmid</keyword>
<dbReference type="Pfam" id="PF04014">
    <property type="entry name" value="MazE_antitoxin"/>
    <property type="match status" value="1"/>
</dbReference>
<organism evidence="2 3">
    <name type="scientific">Paraburkholderia phymatum (strain DSM 17167 / CIP 108236 / LMG 21445 / STM815)</name>
    <name type="common">Burkholderia phymatum</name>
    <dbReference type="NCBI Taxonomy" id="391038"/>
    <lineage>
        <taxon>Bacteria</taxon>
        <taxon>Pseudomonadati</taxon>
        <taxon>Pseudomonadota</taxon>
        <taxon>Betaproteobacteria</taxon>
        <taxon>Burkholderiales</taxon>
        <taxon>Burkholderiaceae</taxon>
        <taxon>Paraburkholderia</taxon>
    </lineage>
</organism>
<keyword evidence="3" id="KW-1185">Reference proteome</keyword>
<reference evidence="3" key="1">
    <citation type="journal article" date="2014" name="Stand. Genomic Sci.">
        <title>Complete genome sequence of Burkholderia phymatum STM815(T), a broad host range and efficient nitrogen-fixing symbiont of Mimosa species.</title>
        <authorList>
            <person name="Moulin L."/>
            <person name="Klonowska A."/>
            <person name="Caroline B."/>
            <person name="Booth K."/>
            <person name="Vriezen J.A."/>
            <person name="Melkonian R."/>
            <person name="James E.K."/>
            <person name="Young J.P."/>
            <person name="Bena G."/>
            <person name="Hauser L."/>
            <person name="Land M."/>
            <person name="Kyrpides N."/>
            <person name="Bruce D."/>
            <person name="Chain P."/>
            <person name="Copeland A."/>
            <person name="Pitluck S."/>
            <person name="Woyke T."/>
            <person name="Lizotte-Waniewski M."/>
            <person name="Bristow J."/>
            <person name="Riley M."/>
        </authorList>
    </citation>
    <scope>NUCLEOTIDE SEQUENCE [LARGE SCALE GENOMIC DNA]</scope>
    <source>
        <strain evidence="3">DSM 17167 / CIP 108236 / LMG 21445 / STM815</strain>
        <plasmid evidence="3">Plasmid pBPHY01</plasmid>
    </source>
</reference>
<dbReference type="RefSeq" id="WP_012405946.1">
    <property type="nucleotide sequence ID" value="NC_010625.1"/>
</dbReference>
<dbReference type="SMART" id="SM00966">
    <property type="entry name" value="SpoVT_AbrB"/>
    <property type="match status" value="1"/>
</dbReference>
<evidence type="ECO:0000313" key="3">
    <source>
        <dbReference type="Proteomes" id="UP000001192"/>
    </source>
</evidence>
<dbReference type="Gene3D" id="2.10.260.10">
    <property type="match status" value="1"/>
</dbReference>
<dbReference type="GO" id="GO:0003677">
    <property type="term" value="F:DNA binding"/>
    <property type="evidence" value="ECO:0007669"/>
    <property type="project" value="InterPro"/>
</dbReference>
<dbReference type="Proteomes" id="UP000001192">
    <property type="component" value="Plasmid pBPHY01"/>
</dbReference>
<dbReference type="OrthoDB" id="9811597at2"/>
<feature type="domain" description="SpoVT-AbrB" evidence="1">
    <location>
        <begin position="4"/>
        <end position="50"/>
    </location>
</feature>
<evidence type="ECO:0000259" key="1">
    <source>
        <dbReference type="SMART" id="SM00966"/>
    </source>
</evidence>
<accession>B2JT84</accession>
<gene>
    <name evidence="2" type="ordered locus">Bphy_6766</name>
</gene>